<evidence type="ECO:0000256" key="10">
    <source>
        <dbReference type="RuleBase" id="RU368027"/>
    </source>
</evidence>
<feature type="compositionally biased region" description="Acidic residues" evidence="11">
    <location>
        <begin position="176"/>
        <end position="185"/>
    </location>
</feature>
<keyword evidence="7 10" id="KW-0539">Nucleus</keyword>
<evidence type="ECO:0000256" key="3">
    <source>
        <dbReference type="ARBA" id="ARBA00011167"/>
    </source>
</evidence>
<dbReference type="InterPro" id="IPR009292">
    <property type="entry name" value="RRP36"/>
</dbReference>
<evidence type="ECO:0000256" key="2">
    <source>
        <dbReference type="ARBA" id="ARBA00009418"/>
    </source>
</evidence>
<evidence type="ECO:0000256" key="11">
    <source>
        <dbReference type="SAM" id="MobiDB-lite"/>
    </source>
</evidence>
<dbReference type="PANTHER" id="PTHR21738">
    <property type="entry name" value="RIBOSOMAL RNA PROCESSING PROTEIN 36 HOMOLOG"/>
    <property type="match status" value="1"/>
</dbReference>
<reference evidence="12" key="1">
    <citation type="journal article" date="2020" name="Stud. Mycol.">
        <title>101 Dothideomycetes genomes: a test case for predicting lifestyles and emergence of pathogens.</title>
        <authorList>
            <person name="Haridas S."/>
            <person name="Albert R."/>
            <person name="Binder M."/>
            <person name="Bloem J."/>
            <person name="Labutti K."/>
            <person name="Salamov A."/>
            <person name="Andreopoulos B."/>
            <person name="Baker S."/>
            <person name="Barry K."/>
            <person name="Bills G."/>
            <person name="Bluhm B."/>
            <person name="Cannon C."/>
            <person name="Castanera R."/>
            <person name="Culley D."/>
            <person name="Daum C."/>
            <person name="Ezra D."/>
            <person name="Gonzalez J."/>
            <person name="Henrissat B."/>
            <person name="Kuo A."/>
            <person name="Liang C."/>
            <person name="Lipzen A."/>
            <person name="Lutzoni F."/>
            <person name="Magnuson J."/>
            <person name="Mondo S."/>
            <person name="Nolan M."/>
            <person name="Ohm R."/>
            <person name="Pangilinan J."/>
            <person name="Park H.-J."/>
            <person name="Ramirez L."/>
            <person name="Alfaro M."/>
            <person name="Sun H."/>
            <person name="Tritt A."/>
            <person name="Yoshinaga Y."/>
            <person name="Zwiers L.-H."/>
            <person name="Turgeon B."/>
            <person name="Goodwin S."/>
            <person name="Spatafora J."/>
            <person name="Crous P."/>
            <person name="Grigoriev I."/>
        </authorList>
    </citation>
    <scope>NUCLEOTIDE SEQUENCE</scope>
    <source>
        <strain evidence="12">CBS 113389</strain>
    </source>
</reference>
<keyword evidence="5 10" id="KW-0698">rRNA processing</keyword>
<evidence type="ECO:0000256" key="6">
    <source>
        <dbReference type="ARBA" id="ARBA00023054"/>
    </source>
</evidence>
<keyword evidence="4 10" id="KW-0690">Ribosome biogenesis</keyword>
<gene>
    <name evidence="12" type="ORF">BDY17DRAFT_305422</name>
</gene>
<sequence length="374" mass="42278">MRHCTPWSAKDSNAHTDNMGPARLLGKNVRPLPSSAYHEDEIVADDEDLEDFHSDEDASENDEDASDLASEAGSDGDQPKAQDAEDSGEEGVQEQLNNVSFAALLQAKEALSKKRKRNSDTTADHEAKLGALRDRLQSIKSNKAAMENRQAPEDRLSKAGKPLPRSRSQNGLAPASDEEEDDADSDSAPSEIEAAPSKSRTSKHAPAAQTSRRQVTRRRTVIDVPKRSYRDPRFDALHQGAIHPGNADKAYSFLRDYQKSEIAELKAAVKQARTEEDKEALKRKAISMENRLKAKEAKEREQEVLRRHRHEEKEKVEQGKKPYFPKKKELKEKALVEKFEGMKSKDRQRLIERRRKKEGQKEKKRMPQARRMAG</sequence>
<evidence type="ECO:0000256" key="4">
    <source>
        <dbReference type="ARBA" id="ARBA00022517"/>
    </source>
</evidence>
<comment type="subunit">
    <text evidence="3 10">Associates with 90S and pre-40S pre-ribosomal particles.</text>
</comment>
<dbReference type="GeneID" id="54475867"/>
<evidence type="ECO:0000256" key="5">
    <source>
        <dbReference type="ARBA" id="ARBA00022552"/>
    </source>
</evidence>
<evidence type="ECO:0000256" key="9">
    <source>
        <dbReference type="ARBA" id="ARBA00025053"/>
    </source>
</evidence>
<feature type="region of interest" description="Disordered" evidence="11">
    <location>
        <begin position="292"/>
        <end position="374"/>
    </location>
</feature>
<dbReference type="AlphaFoldDB" id="A0A6A6PGZ5"/>
<keyword evidence="13" id="KW-1185">Reference proteome</keyword>
<evidence type="ECO:0000256" key="1">
    <source>
        <dbReference type="ARBA" id="ARBA00004604"/>
    </source>
</evidence>
<dbReference type="Pfam" id="PF06102">
    <property type="entry name" value="RRP36"/>
    <property type="match status" value="1"/>
</dbReference>
<dbReference type="GO" id="GO:0030686">
    <property type="term" value="C:90S preribosome"/>
    <property type="evidence" value="ECO:0007669"/>
    <property type="project" value="TreeGrafter"/>
</dbReference>
<proteinExistence type="inferred from homology"/>
<feature type="region of interest" description="Disordered" evidence="11">
    <location>
        <begin position="1"/>
        <end position="228"/>
    </location>
</feature>
<comment type="function">
    <text evidence="9 10">Component of the 90S pre-ribosome involved in the maturation of rRNAs. Required for early cleavages of the pre-RNAs in the 40S ribosomal subunit maturation pathway.</text>
</comment>
<accession>A0A6A6PGZ5</accession>
<dbReference type="OrthoDB" id="448446at2759"/>
<feature type="compositionally biased region" description="Basic and acidic residues" evidence="11">
    <location>
        <begin position="292"/>
        <end position="351"/>
    </location>
</feature>
<evidence type="ECO:0000256" key="7">
    <source>
        <dbReference type="ARBA" id="ARBA00023242"/>
    </source>
</evidence>
<keyword evidence="8 10" id="KW-0687">Ribonucleoprotein</keyword>
<feature type="compositionally biased region" description="Basic residues" evidence="11">
    <location>
        <begin position="352"/>
        <end position="374"/>
    </location>
</feature>
<feature type="compositionally biased region" description="Low complexity" evidence="11">
    <location>
        <begin position="186"/>
        <end position="197"/>
    </location>
</feature>
<dbReference type="PANTHER" id="PTHR21738:SF0">
    <property type="entry name" value="RIBOSOMAL RNA PROCESSING PROTEIN 36 HOMOLOG"/>
    <property type="match status" value="1"/>
</dbReference>
<keyword evidence="6" id="KW-0175">Coiled coil</keyword>
<dbReference type="RefSeq" id="XP_033585137.1">
    <property type="nucleotide sequence ID" value="XM_033734865.1"/>
</dbReference>
<dbReference type="EMBL" id="MU001643">
    <property type="protein sequence ID" value="KAF2478567.1"/>
    <property type="molecule type" value="Genomic_DNA"/>
</dbReference>
<evidence type="ECO:0000313" key="13">
    <source>
        <dbReference type="Proteomes" id="UP000799767"/>
    </source>
</evidence>
<name>A0A6A6PGZ5_9PEZI</name>
<organism evidence="12 13">
    <name type="scientific">Neohortaea acidophila</name>
    <dbReference type="NCBI Taxonomy" id="245834"/>
    <lineage>
        <taxon>Eukaryota</taxon>
        <taxon>Fungi</taxon>
        <taxon>Dikarya</taxon>
        <taxon>Ascomycota</taxon>
        <taxon>Pezizomycotina</taxon>
        <taxon>Dothideomycetes</taxon>
        <taxon>Dothideomycetidae</taxon>
        <taxon>Mycosphaerellales</taxon>
        <taxon>Teratosphaeriaceae</taxon>
        <taxon>Neohortaea</taxon>
    </lineage>
</organism>
<dbReference type="GO" id="GO:0005730">
    <property type="term" value="C:nucleolus"/>
    <property type="evidence" value="ECO:0007669"/>
    <property type="project" value="UniProtKB-SubCell"/>
</dbReference>
<dbReference type="Proteomes" id="UP000799767">
    <property type="component" value="Unassembled WGS sequence"/>
</dbReference>
<protein>
    <recommendedName>
        <fullName evidence="10">rRNA biogenesis protein RRP36</fullName>
    </recommendedName>
</protein>
<comment type="similarity">
    <text evidence="2 10">Belongs to the RRP36 family.</text>
</comment>
<feature type="compositionally biased region" description="Acidic residues" evidence="11">
    <location>
        <begin position="57"/>
        <end position="66"/>
    </location>
</feature>
<evidence type="ECO:0000313" key="12">
    <source>
        <dbReference type="EMBL" id="KAF2478567.1"/>
    </source>
</evidence>
<feature type="compositionally biased region" description="Low complexity" evidence="11">
    <location>
        <begin position="67"/>
        <end position="76"/>
    </location>
</feature>
<dbReference type="GO" id="GO:0000462">
    <property type="term" value="P:maturation of SSU-rRNA from tricistronic rRNA transcript (SSU-rRNA, 5.8S rRNA, LSU-rRNA)"/>
    <property type="evidence" value="ECO:0007669"/>
    <property type="project" value="TreeGrafter"/>
</dbReference>
<evidence type="ECO:0000256" key="8">
    <source>
        <dbReference type="ARBA" id="ARBA00023274"/>
    </source>
</evidence>
<feature type="compositionally biased region" description="Basic and acidic residues" evidence="11">
    <location>
        <begin position="118"/>
        <end position="137"/>
    </location>
</feature>
<comment type="subcellular location">
    <subcellularLocation>
        <location evidence="1 10">Nucleus</location>
        <location evidence="1 10">Nucleolus</location>
    </subcellularLocation>
</comment>